<gene>
    <name evidence="2" type="ORF">SAMN04487931_101483</name>
</gene>
<evidence type="ECO:0000259" key="1">
    <source>
        <dbReference type="Pfam" id="PF00551"/>
    </source>
</evidence>
<evidence type="ECO:0000313" key="3">
    <source>
        <dbReference type="Proteomes" id="UP000199608"/>
    </source>
</evidence>
<dbReference type="CDD" id="cd08653">
    <property type="entry name" value="FMT_core_like_3"/>
    <property type="match status" value="1"/>
</dbReference>
<dbReference type="AlphaFoldDB" id="A0A1H2DQG6"/>
<accession>A0A1H2DQG6</accession>
<keyword evidence="3" id="KW-1185">Reference proteome</keyword>
<name>A0A1H2DQG6_9BACT</name>
<protein>
    <submittedName>
        <fullName evidence="2">Formyl transferase</fullName>
    </submittedName>
</protein>
<dbReference type="RefSeq" id="WP_014958184.1">
    <property type="nucleotide sequence ID" value="NZ_FNLL01000001.1"/>
</dbReference>
<dbReference type="InterPro" id="IPR002376">
    <property type="entry name" value="Formyl_transf_N"/>
</dbReference>
<feature type="domain" description="Formyl transferase N-terminal" evidence="1">
    <location>
        <begin position="100"/>
        <end position="192"/>
    </location>
</feature>
<dbReference type="Pfam" id="PF00551">
    <property type="entry name" value="Formyl_trans_N"/>
    <property type="match status" value="1"/>
</dbReference>
<proteinExistence type="predicted"/>
<organism evidence="2 3">
    <name type="scientific">Desulfobacula phenolica</name>
    <dbReference type="NCBI Taxonomy" id="90732"/>
    <lineage>
        <taxon>Bacteria</taxon>
        <taxon>Pseudomonadati</taxon>
        <taxon>Thermodesulfobacteriota</taxon>
        <taxon>Desulfobacteria</taxon>
        <taxon>Desulfobacterales</taxon>
        <taxon>Desulfobacteraceae</taxon>
        <taxon>Desulfobacula</taxon>
    </lineage>
</organism>
<dbReference type="SUPFAM" id="SSF53328">
    <property type="entry name" value="Formyltransferase"/>
    <property type="match status" value="1"/>
</dbReference>
<dbReference type="Proteomes" id="UP000199608">
    <property type="component" value="Unassembled WGS sequence"/>
</dbReference>
<keyword evidence="2" id="KW-0808">Transferase</keyword>
<dbReference type="GO" id="GO:0005829">
    <property type="term" value="C:cytosol"/>
    <property type="evidence" value="ECO:0007669"/>
    <property type="project" value="TreeGrafter"/>
</dbReference>
<dbReference type="EMBL" id="FNLL01000001">
    <property type="protein sequence ID" value="SDT85024.1"/>
    <property type="molecule type" value="Genomic_DNA"/>
</dbReference>
<dbReference type="PANTHER" id="PTHR11138">
    <property type="entry name" value="METHIONYL-TRNA FORMYLTRANSFERASE"/>
    <property type="match status" value="1"/>
</dbReference>
<evidence type="ECO:0000313" key="2">
    <source>
        <dbReference type="EMBL" id="SDT85024.1"/>
    </source>
</evidence>
<reference evidence="3" key="1">
    <citation type="submission" date="2016-10" db="EMBL/GenBank/DDBJ databases">
        <authorList>
            <person name="Varghese N."/>
            <person name="Submissions S."/>
        </authorList>
    </citation>
    <scope>NUCLEOTIDE SEQUENCE [LARGE SCALE GENOMIC DNA]</scope>
    <source>
        <strain evidence="3">DSM 3384</strain>
    </source>
</reference>
<dbReference type="Gene3D" id="3.40.50.12230">
    <property type="match status" value="1"/>
</dbReference>
<dbReference type="InterPro" id="IPR036477">
    <property type="entry name" value="Formyl_transf_N_sf"/>
</dbReference>
<sequence>MKIIICIKRDLEGCIALNYLLKHIESHDYTVILSDKFTAAEREVKESADFIFYERDLLVHQIFPLLEKNDKEEYFSEYLTFNQIKKKYHIPVVVSDDINSKAWENYIRNINPDMILSVRNDFIFKKNIIDIPGFGIYNVHPGSLPEYRGVYAPFRAMLNGEATVGCTLHRVVDEGIDTGPIVDIKTMPVDYSKSVLWHMCQLYPLGIDLFKQFLAKYEIQKKIETFPQDESKKRYYTFPGSEEFNIFTGNGHKLIDNQEYLDMLGRFSPVTWCSKTIID</sequence>
<dbReference type="PANTHER" id="PTHR11138:SF5">
    <property type="entry name" value="METHIONYL-TRNA FORMYLTRANSFERASE, MITOCHONDRIAL"/>
    <property type="match status" value="1"/>
</dbReference>
<dbReference type="GO" id="GO:0004479">
    <property type="term" value="F:methionyl-tRNA formyltransferase activity"/>
    <property type="evidence" value="ECO:0007669"/>
    <property type="project" value="TreeGrafter"/>
</dbReference>